<evidence type="ECO:0000256" key="5">
    <source>
        <dbReference type="ARBA" id="ARBA00022737"/>
    </source>
</evidence>
<dbReference type="Proteomes" id="UP000326565">
    <property type="component" value="Unassembled WGS sequence"/>
</dbReference>
<keyword evidence="9 10" id="KW-0472">Membrane</keyword>
<dbReference type="PANTHER" id="PTHR45624">
    <property type="entry name" value="MITOCHONDRIAL BASIC AMINO ACIDS TRANSPORTER-RELATED"/>
    <property type="match status" value="1"/>
</dbReference>
<keyword evidence="7" id="KW-1133">Transmembrane helix</keyword>
<sequence>MESENGLTVCDTIDSGHHVTSENPETSSHRKPRNNAATGASAAGIRALSAQLVAFYFRAPIKAFFRTRVDYMAFARAVNPHSSESRWSLHTTTPGLLIHAVRTYGWRFIPNQIMPPLLANAGIGAVLYTSYLQVFGALYEPVSRGVKRIYPPASPLYTFTAGFAAGTIQSIMAAPLDALQVRLRANDMLEGQYRSMWHYGRHKLKQIGIRGIFAGWTLSFLRDALGYGVFFSVFEYIKSQTYYSFITGYYGSLRGHRMDELLSNQSSDRGVPLIRPHYTLEPCFLMVAGVAASVAQQAIQHPLSVVQSLHVARLEYLDHQASLHPSRRQMLHLYYLAYQETYKRCEKKATRAGGWRHWLYRGFVRNAIRQVPSTSAGLVIFELVRRKYANLADAVYIEKDGYDIFLS</sequence>
<evidence type="ECO:0000256" key="7">
    <source>
        <dbReference type="ARBA" id="ARBA00022989"/>
    </source>
</evidence>
<dbReference type="AlphaFoldDB" id="A0A5N5WS84"/>
<comment type="subcellular location">
    <subcellularLocation>
        <location evidence="1">Mitochondrion membrane</location>
        <topology evidence="1">Multi-pass membrane protein</topology>
    </subcellularLocation>
</comment>
<dbReference type="InterPro" id="IPR023395">
    <property type="entry name" value="MCP_dom_sf"/>
</dbReference>
<dbReference type="InterPro" id="IPR018108">
    <property type="entry name" value="MCP_transmembrane"/>
</dbReference>
<comment type="similarity">
    <text evidence="2 11">Belongs to the mitochondrial carrier (TC 2.A.29) family.</text>
</comment>
<evidence type="ECO:0000256" key="4">
    <source>
        <dbReference type="ARBA" id="ARBA00022692"/>
    </source>
</evidence>
<evidence type="ECO:0000313" key="13">
    <source>
        <dbReference type="EMBL" id="KAB8069972.1"/>
    </source>
</evidence>
<evidence type="ECO:0000256" key="6">
    <source>
        <dbReference type="ARBA" id="ARBA00022792"/>
    </source>
</evidence>
<dbReference type="GO" id="GO:0022857">
    <property type="term" value="F:transmembrane transporter activity"/>
    <property type="evidence" value="ECO:0007669"/>
    <property type="project" value="TreeGrafter"/>
</dbReference>
<keyword evidence="5" id="KW-0677">Repeat</keyword>
<reference evidence="13 14" key="1">
    <citation type="submission" date="2019-04" db="EMBL/GenBank/DDBJ databases">
        <title>Friends and foes A comparative genomics study of 23 Aspergillus species from section Flavi.</title>
        <authorList>
            <consortium name="DOE Joint Genome Institute"/>
            <person name="Kjaerbolling I."/>
            <person name="Vesth T."/>
            <person name="Frisvad J.C."/>
            <person name="Nybo J.L."/>
            <person name="Theobald S."/>
            <person name="Kildgaard S."/>
            <person name="Isbrandt T."/>
            <person name="Kuo A."/>
            <person name="Sato A."/>
            <person name="Lyhne E.K."/>
            <person name="Kogle M.E."/>
            <person name="Wiebenga A."/>
            <person name="Kun R.S."/>
            <person name="Lubbers R.J."/>
            <person name="Makela M.R."/>
            <person name="Barry K."/>
            <person name="Chovatia M."/>
            <person name="Clum A."/>
            <person name="Daum C."/>
            <person name="Haridas S."/>
            <person name="He G."/>
            <person name="LaButti K."/>
            <person name="Lipzen A."/>
            <person name="Mondo S."/>
            <person name="Riley R."/>
            <person name="Salamov A."/>
            <person name="Simmons B.A."/>
            <person name="Magnuson J.K."/>
            <person name="Henrissat B."/>
            <person name="Mortensen U.H."/>
            <person name="Larsen T.O."/>
            <person name="Devries R.P."/>
            <person name="Grigoriev I.V."/>
            <person name="Machida M."/>
            <person name="Baker S.E."/>
            <person name="Andersen M.R."/>
        </authorList>
    </citation>
    <scope>NUCLEOTIDE SEQUENCE [LARGE SCALE GENOMIC DNA]</scope>
    <source>
        <strain evidence="13 14">CBS 151.66</strain>
    </source>
</reference>
<keyword evidence="14" id="KW-1185">Reference proteome</keyword>
<evidence type="ECO:0000256" key="11">
    <source>
        <dbReference type="RuleBase" id="RU000488"/>
    </source>
</evidence>
<dbReference type="Pfam" id="PF00153">
    <property type="entry name" value="Mito_carr"/>
    <property type="match status" value="2"/>
</dbReference>
<keyword evidence="4 10" id="KW-0812">Transmembrane</keyword>
<keyword evidence="6" id="KW-0999">Mitochondrion inner membrane</keyword>
<proteinExistence type="inferred from homology"/>
<evidence type="ECO:0000256" key="12">
    <source>
        <dbReference type="SAM" id="MobiDB-lite"/>
    </source>
</evidence>
<keyword evidence="8" id="KW-0496">Mitochondrion</keyword>
<feature type="repeat" description="Solcar" evidence="10">
    <location>
        <begin position="153"/>
        <end position="240"/>
    </location>
</feature>
<protein>
    <submittedName>
        <fullName evidence="13">Mitochondrial carrier domain-containing protein</fullName>
    </submittedName>
</protein>
<evidence type="ECO:0000256" key="9">
    <source>
        <dbReference type="ARBA" id="ARBA00023136"/>
    </source>
</evidence>
<organism evidence="13 14">
    <name type="scientific">Aspergillus leporis</name>
    <dbReference type="NCBI Taxonomy" id="41062"/>
    <lineage>
        <taxon>Eukaryota</taxon>
        <taxon>Fungi</taxon>
        <taxon>Dikarya</taxon>
        <taxon>Ascomycota</taxon>
        <taxon>Pezizomycotina</taxon>
        <taxon>Eurotiomycetes</taxon>
        <taxon>Eurotiomycetidae</taxon>
        <taxon>Eurotiales</taxon>
        <taxon>Aspergillaceae</taxon>
        <taxon>Aspergillus</taxon>
        <taxon>Aspergillus subgen. Circumdati</taxon>
    </lineage>
</organism>
<keyword evidence="3 11" id="KW-0813">Transport</keyword>
<dbReference type="SUPFAM" id="SSF103506">
    <property type="entry name" value="Mitochondrial carrier"/>
    <property type="match status" value="1"/>
</dbReference>
<gene>
    <name evidence="13" type="ORF">BDV29DRAFT_181789</name>
</gene>
<evidence type="ECO:0000256" key="10">
    <source>
        <dbReference type="PROSITE-ProRule" id="PRU00282"/>
    </source>
</evidence>
<dbReference type="OrthoDB" id="3364892at2759"/>
<evidence type="ECO:0000256" key="3">
    <source>
        <dbReference type="ARBA" id="ARBA00022448"/>
    </source>
</evidence>
<feature type="region of interest" description="Disordered" evidence="12">
    <location>
        <begin position="1"/>
        <end position="36"/>
    </location>
</feature>
<dbReference type="PROSITE" id="PS50920">
    <property type="entry name" value="SOLCAR"/>
    <property type="match status" value="1"/>
</dbReference>
<dbReference type="GO" id="GO:0031966">
    <property type="term" value="C:mitochondrial membrane"/>
    <property type="evidence" value="ECO:0007669"/>
    <property type="project" value="UniProtKB-SubCell"/>
</dbReference>
<accession>A0A5N5WS84</accession>
<dbReference type="EMBL" id="ML732319">
    <property type="protein sequence ID" value="KAB8069972.1"/>
    <property type="molecule type" value="Genomic_DNA"/>
</dbReference>
<evidence type="ECO:0000313" key="14">
    <source>
        <dbReference type="Proteomes" id="UP000326565"/>
    </source>
</evidence>
<evidence type="ECO:0000256" key="8">
    <source>
        <dbReference type="ARBA" id="ARBA00023128"/>
    </source>
</evidence>
<dbReference type="InterPro" id="IPR050567">
    <property type="entry name" value="Mitochondrial_Carrier"/>
</dbReference>
<dbReference type="Gene3D" id="1.50.40.10">
    <property type="entry name" value="Mitochondrial carrier domain"/>
    <property type="match status" value="1"/>
</dbReference>
<evidence type="ECO:0000256" key="2">
    <source>
        <dbReference type="ARBA" id="ARBA00006375"/>
    </source>
</evidence>
<dbReference type="PANTHER" id="PTHR45624:SF26">
    <property type="entry name" value="CARRIER PROTEIN, PUTATIVE (AFU_ORTHOLOGUE AFUA_1G07710)-RELATED"/>
    <property type="match status" value="1"/>
</dbReference>
<evidence type="ECO:0000256" key="1">
    <source>
        <dbReference type="ARBA" id="ARBA00004225"/>
    </source>
</evidence>
<name>A0A5N5WS84_9EURO</name>